<dbReference type="FunFam" id="2.60.40.10:FF:000123">
    <property type="entry name" value="Plexin A1"/>
    <property type="match status" value="1"/>
</dbReference>
<keyword evidence="3" id="KW-1003">Cell membrane</keyword>
<evidence type="ECO:0000256" key="9">
    <source>
        <dbReference type="ARBA" id="ARBA00023054"/>
    </source>
</evidence>
<dbReference type="InterPro" id="IPR016201">
    <property type="entry name" value="PSI"/>
</dbReference>
<evidence type="ECO:0000256" key="4">
    <source>
        <dbReference type="ARBA" id="ARBA00022553"/>
    </source>
</evidence>
<keyword evidence="12" id="KW-0675">Receptor</keyword>
<gene>
    <name evidence="20" type="ORF">F7725_022188</name>
</gene>
<feature type="signal peptide" evidence="18">
    <location>
        <begin position="1"/>
        <end position="22"/>
    </location>
</feature>
<evidence type="ECO:0000256" key="5">
    <source>
        <dbReference type="ARBA" id="ARBA00022692"/>
    </source>
</evidence>
<evidence type="ECO:0000313" key="20">
    <source>
        <dbReference type="EMBL" id="KAF3854133.1"/>
    </source>
</evidence>
<evidence type="ECO:0000256" key="7">
    <source>
        <dbReference type="ARBA" id="ARBA00022737"/>
    </source>
</evidence>
<keyword evidence="8 17" id="KW-1133">Transmembrane helix</keyword>
<evidence type="ECO:0000256" key="15">
    <source>
        <dbReference type="ARBA" id="ARBA00070716"/>
    </source>
</evidence>
<comment type="caution">
    <text evidence="20">The sequence shown here is derived from an EMBL/GenBank/DDBJ whole genome shotgun (WGS) entry which is preliminary data.</text>
</comment>
<dbReference type="Pfam" id="PF20170">
    <property type="entry name" value="Plexin_RBD"/>
    <property type="match status" value="1"/>
</dbReference>
<organism evidence="20 21">
    <name type="scientific">Dissostichus mawsoni</name>
    <name type="common">Antarctic cod</name>
    <dbReference type="NCBI Taxonomy" id="36200"/>
    <lineage>
        <taxon>Eukaryota</taxon>
        <taxon>Metazoa</taxon>
        <taxon>Chordata</taxon>
        <taxon>Craniata</taxon>
        <taxon>Vertebrata</taxon>
        <taxon>Euteleostomi</taxon>
        <taxon>Actinopterygii</taxon>
        <taxon>Neopterygii</taxon>
        <taxon>Teleostei</taxon>
        <taxon>Neoteleostei</taxon>
        <taxon>Acanthomorphata</taxon>
        <taxon>Eupercaria</taxon>
        <taxon>Perciformes</taxon>
        <taxon>Notothenioidei</taxon>
        <taxon>Nototheniidae</taxon>
        <taxon>Dissostichus</taxon>
    </lineage>
</organism>
<dbReference type="Gene3D" id="2.60.40.10">
    <property type="entry name" value="Immunoglobulins"/>
    <property type="match status" value="4"/>
</dbReference>
<dbReference type="FunFam" id="2.130.10.10:FF:000006">
    <property type="entry name" value="Plexin A2"/>
    <property type="match status" value="1"/>
</dbReference>
<dbReference type="PROSITE" id="PS51004">
    <property type="entry name" value="SEMA"/>
    <property type="match status" value="1"/>
</dbReference>
<evidence type="ECO:0000256" key="3">
    <source>
        <dbReference type="ARBA" id="ARBA00022475"/>
    </source>
</evidence>
<comment type="caution">
    <text evidence="16">Lacks conserved residue(s) required for the propagation of feature annotation.</text>
</comment>
<evidence type="ECO:0000259" key="19">
    <source>
        <dbReference type="PROSITE" id="PS51004"/>
    </source>
</evidence>
<keyword evidence="5 17" id="KW-0812">Transmembrane</keyword>
<comment type="subcellular location">
    <subcellularLocation>
        <location evidence="1">Cell membrane</location>
        <topology evidence="1">Single-pass type I membrane protein</topology>
    </subcellularLocation>
</comment>
<evidence type="ECO:0000256" key="17">
    <source>
        <dbReference type="SAM" id="Phobius"/>
    </source>
</evidence>
<dbReference type="GO" id="GO:0005886">
    <property type="term" value="C:plasma membrane"/>
    <property type="evidence" value="ECO:0007669"/>
    <property type="project" value="UniProtKB-SubCell"/>
</dbReference>
<dbReference type="InterPro" id="IPR036352">
    <property type="entry name" value="Semap_dom_sf"/>
</dbReference>
<dbReference type="InterPro" id="IPR031148">
    <property type="entry name" value="Plexin"/>
</dbReference>
<evidence type="ECO:0000256" key="11">
    <source>
        <dbReference type="ARBA" id="ARBA00023157"/>
    </source>
</evidence>
<keyword evidence="7" id="KW-0677">Repeat</keyword>
<dbReference type="Proteomes" id="UP000518266">
    <property type="component" value="Unassembled WGS sequence"/>
</dbReference>
<keyword evidence="21" id="KW-1185">Reference proteome</keyword>
<sequence length="1842" mass="205599">MSWPLALWLLTLISVNQKTTVGQTLNAFQSERRDWALNHLTVHQSTGALYIGAVNRIYKLSANLTLLVSHDTGPEYDNKACYPPLIVQPCSEPLASTDNVNKLLLIDYSQNRLLACGSLYQGVCKLMRLDDLFILWSPRTRRNTTCPVTTRQGRCTGLLCPQGQDATLYIGTAVGGKQDYFPTISSRKLPSDPESSAMLDYELHTDFVSSLIKIPSDTLALVPHFDINYIYGFASGNFVYFMTVQPETPENGMPAGGSPGDLFYTSRIIRLCKGDKKFHSYVSLPVGCVHKGEEYRLLQAAYLSKAGRVLAKSLNISAQEDVLFAIFSKGQKQCHNPPDHSALCVFTIQDINTRIKERLQSCYQGEGNLELHWLLGKDVQCTKAPVPIDDHFCGLDINQPLGGSQLVSGRTVFTESRDRLTSVTSYVYNGHSVIILGTKSGRLKKIRVDGPLEGGVLYETVSVMKDSSPILRDMAFSLDRNSLYVMSDNQVAQIPVEACEQYGTCAECLSSGDPHCGWCVLYNMCSRRDRCLRAEEAFRFATDIDRCVKVIAHPDSIAVSAHSVPLLLEVNNVPDLSAGITCSFGEQAGVEDWAGVELRLNSKETGRMVASTEVKFYNCSTHQTCLSCVNSTFRCHWCKYRNLCTHDPSSCSFQEGRVNASEDCPQLLHTGEILLPAGEVRPITLRARNLPQPQSGQRGYECVVHVQGVRHRVTALRFNSTSVQCQNSSYMYEGVKISDLAVDLSIVWNGNFIIDNPEKIKVHLYKCSAQRDSCGMCLRADRKFQCGWCSGEGRCTMKQHCPPISPYASRWLDLSARNVKCTNPRITEVSPVAGPVEGGTLVTIQGLNLGLSFSELEGNVEVAGMQCTPQEEGYITAEQIVCEMAAAPKGSAPGPVKLCIGECRPELRTQSSLLYSFVAEDLNLGHQGHHCRGNLGAGSTVTVYFGNQPATVRRSMSEIVCFSAPSVTKAGPVRVSLSVDRANVPGSLAFEYIEDPTVQRIEPLWSITSGHTTLTVTGTNLDVVQEARESNMPAMNLSIAEHNHHQLLRPSLKAEYTADQETIKHVDEFGFVFNNVQALLTYNNTSFVYYPNPYLEPLSLTGVLEQKPGAPIILKGRNLVPSASGGARLNYTVLIGDTPCTLTVTDTQLLCEPPNLTGQHKVLVQVGGLHISPGEVHIRSDSLLTLPAIFSITAGGGLLLIIVIIVLLAYRRKSHENDLTLKRLQMQMDNLSPAWLWSARKLQTDINELTSDLDRAGIPYLDYRTYAMRVLFPGIDDHPVLRELEVPGSGQANVEKALKQFAQLVNNKVFLLTFIRTLELQRSFSMRDRGYVASLIMTALQGRLEYATDILKHLLSDLIERNLESKNHPKLLLRRTESVAEKMLTNWFAFLLHKFLKECAGEPLFMLFCAIKQQMEKGPIDSITGEARYSLSEDKLIRQQIEYKTLTLSCVNPDNENSPEIPVKVLNCDTITQVKEKILDAVYKNMPCSQRPRAADMDLEWRQGRTARVVLQDEDITTKIESDWKRLNTLMHYQVSERCVVALVPKQMSSFNIPCSASFPRSISRYGVDVPFRSTPTSPDSPHSRVPMLTPDMESGVKVWHLVKNHDHGDQKEGERGSKMVSEIYLTRLLATKGTLQKFVDDLFETLFSTVCRGTALPLAIKYMFDFLDEQADKHGIHDTDVRHTWKSNCLPLRFWVNVIKNPQFVFDIHKSSITDACLSVVAQTFMDSCSTSEHRLGKDSPSTKLLYAKDIPHYKSWVERYYADINRLPAISDQDMNAYLAEQARLHSSEFNMLSALHEIYTYVSKYSQEIIEALEQDEQARKQKLAYKLEQIIAAMSIES</sequence>
<dbReference type="SUPFAM" id="SSF81296">
    <property type="entry name" value="E set domains"/>
    <property type="match status" value="3"/>
</dbReference>
<dbReference type="Pfam" id="PF18020">
    <property type="entry name" value="TIG_2"/>
    <property type="match status" value="1"/>
</dbReference>
<dbReference type="Gene3D" id="2.130.10.10">
    <property type="entry name" value="YVTN repeat-like/Quinoprotein amine dehydrogenase"/>
    <property type="match status" value="1"/>
</dbReference>
<dbReference type="FunFam" id="3.10.20.90:FF:000018">
    <property type="entry name" value="Plexin A2"/>
    <property type="match status" value="1"/>
</dbReference>
<keyword evidence="13" id="KW-0325">Glycoprotein</keyword>
<keyword evidence="9" id="KW-0175">Coiled coil</keyword>
<dbReference type="GO" id="GO:0035295">
    <property type="term" value="P:tube development"/>
    <property type="evidence" value="ECO:0007669"/>
    <property type="project" value="UniProtKB-ARBA"/>
</dbReference>
<dbReference type="FunFam" id="1.10.506.10:FF:000005">
    <property type="entry name" value="Plexin A1"/>
    <property type="match status" value="1"/>
</dbReference>
<feature type="transmembrane region" description="Helical" evidence="17">
    <location>
        <begin position="1188"/>
        <end position="1210"/>
    </location>
</feature>
<dbReference type="GO" id="GO:0017154">
    <property type="term" value="F:semaphorin receptor activity"/>
    <property type="evidence" value="ECO:0007669"/>
    <property type="project" value="InterPro"/>
</dbReference>
<dbReference type="InterPro" id="IPR013783">
    <property type="entry name" value="Ig-like_fold"/>
</dbReference>
<dbReference type="Gene3D" id="1.10.506.10">
    <property type="entry name" value="GTPase Activation - p120gap, domain 1"/>
    <property type="match status" value="1"/>
</dbReference>
<dbReference type="PANTHER" id="PTHR22625">
    <property type="entry name" value="PLEXIN"/>
    <property type="match status" value="1"/>
</dbReference>
<dbReference type="GO" id="GO:0002116">
    <property type="term" value="C:semaphorin receptor complex"/>
    <property type="evidence" value="ECO:0007669"/>
    <property type="project" value="TreeGrafter"/>
</dbReference>
<evidence type="ECO:0000256" key="8">
    <source>
        <dbReference type="ARBA" id="ARBA00022989"/>
    </source>
</evidence>
<dbReference type="GO" id="GO:0001763">
    <property type="term" value="P:morphogenesis of a branching structure"/>
    <property type="evidence" value="ECO:0007669"/>
    <property type="project" value="UniProtKB-ARBA"/>
</dbReference>
<dbReference type="GO" id="GO:0007411">
    <property type="term" value="P:axon guidance"/>
    <property type="evidence" value="ECO:0007669"/>
    <property type="project" value="UniProtKB-ARBA"/>
</dbReference>
<dbReference type="InterPro" id="IPR002909">
    <property type="entry name" value="IPT_dom"/>
</dbReference>
<evidence type="ECO:0000256" key="14">
    <source>
        <dbReference type="ARBA" id="ARBA00056694"/>
    </source>
</evidence>
<dbReference type="FunFam" id="2.60.40.10:FF:000131">
    <property type="entry name" value="Plexin A2"/>
    <property type="match status" value="1"/>
</dbReference>
<dbReference type="EMBL" id="JAAKFY010000007">
    <property type="protein sequence ID" value="KAF3854133.1"/>
    <property type="molecule type" value="Genomic_DNA"/>
</dbReference>
<dbReference type="FunFam" id="3.30.1680.10:FF:000032">
    <property type="entry name" value="Plexin A2"/>
    <property type="match status" value="1"/>
</dbReference>
<evidence type="ECO:0000313" key="21">
    <source>
        <dbReference type="Proteomes" id="UP000518266"/>
    </source>
</evidence>
<dbReference type="InterPro" id="IPR041362">
    <property type="entry name" value="TIG2_plexin"/>
</dbReference>
<keyword evidence="11" id="KW-1015">Disulfide bond</keyword>
<keyword evidence="10 17" id="KW-0472">Membrane</keyword>
<dbReference type="Gene3D" id="3.10.20.90">
    <property type="entry name" value="Phosphatidylinositol 3-kinase Catalytic Subunit, Chain A, domain 1"/>
    <property type="match status" value="1"/>
</dbReference>
<dbReference type="Pfam" id="PF24479">
    <property type="entry name" value="PSI_PlexinA-B"/>
    <property type="match status" value="1"/>
</dbReference>
<evidence type="ECO:0000256" key="6">
    <source>
        <dbReference type="ARBA" id="ARBA00022729"/>
    </source>
</evidence>
<evidence type="ECO:0000256" key="2">
    <source>
        <dbReference type="ARBA" id="ARBA00010297"/>
    </source>
</evidence>
<evidence type="ECO:0000256" key="16">
    <source>
        <dbReference type="PROSITE-ProRule" id="PRU00352"/>
    </source>
</evidence>
<dbReference type="InterPro" id="IPR046800">
    <property type="entry name" value="Plexin_RBD"/>
</dbReference>
<dbReference type="SMART" id="SM00429">
    <property type="entry name" value="IPT"/>
    <property type="match status" value="4"/>
</dbReference>
<dbReference type="Pfam" id="PF01437">
    <property type="entry name" value="PSI"/>
    <property type="match status" value="2"/>
</dbReference>
<accession>A0A7J5YY47</accession>
<dbReference type="SMART" id="SM00630">
    <property type="entry name" value="Sema"/>
    <property type="match status" value="1"/>
</dbReference>
<dbReference type="SMART" id="SM00423">
    <property type="entry name" value="PSI"/>
    <property type="match status" value="3"/>
</dbReference>
<feature type="domain" description="Sema" evidence="19">
    <location>
        <begin position="10"/>
        <end position="496"/>
    </location>
</feature>
<dbReference type="CDD" id="cd01180">
    <property type="entry name" value="IPT_plexin_repeat1"/>
    <property type="match status" value="1"/>
</dbReference>
<dbReference type="PANTHER" id="PTHR22625:SF37">
    <property type="entry name" value="PLEXIN-A2"/>
    <property type="match status" value="1"/>
</dbReference>
<keyword evidence="4" id="KW-0597">Phosphoprotein</keyword>
<evidence type="ECO:0000256" key="13">
    <source>
        <dbReference type="ARBA" id="ARBA00023180"/>
    </source>
</evidence>
<dbReference type="InterPro" id="IPR008936">
    <property type="entry name" value="Rho_GTPase_activation_prot"/>
</dbReference>
<dbReference type="Pfam" id="PF01833">
    <property type="entry name" value="TIG"/>
    <property type="match status" value="2"/>
</dbReference>
<evidence type="ECO:0000256" key="1">
    <source>
        <dbReference type="ARBA" id="ARBA00004251"/>
    </source>
</evidence>
<proteinExistence type="inferred from homology"/>
<dbReference type="InterPro" id="IPR002165">
    <property type="entry name" value="Plexin_repeat"/>
</dbReference>
<comment type="similarity">
    <text evidence="2">Belongs to the plexin family.</text>
</comment>
<dbReference type="SUPFAM" id="SSF103575">
    <property type="entry name" value="Plexin repeat"/>
    <property type="match status" value="2"/>
</dbReference>
<feature type="chain" id="PRO_5029561510" description="Plexin-A2" evidence="18">
    <location>
        <begin position="23"/>
        <end position="1842"/>
    </location>
</feature>
<dbReference type="CDD" id="cd00603">
    <property type="entry name" value="IPT_PCSR"/>
    <property type="match status" value="1"/>
</dbReference>
<dbReference type="Pfam" id="PF01403">
    <property type="entry name" value="Sema"/>
    <property type="match status" value="1"/>
</dbReference>
<evidence type="ECO:0000256" key="10">
    <source>
        <dbReference type="ARBA" id="ARBA00023136"/>
    </source>
</evidence>
<dbReference type="Pfam" id="PF08337">
    <property type="entry name" value="Plexin_cytopl"/>
    <property type="match status" value="1"/>
</dbReference>
<keyword evidence="6 18" id="KW-0732">Signal</keyword>
<dbReference type="InterPro" id="IPR013548">
    <property type="entry name" value="Plexin_cytoplasmic_RasGAP_dom"/>
</dbReference>
<dbReference type="OrthoDB" id="125363at2759"/>
<reference evidence="20 21" key="1">
    <citation type="submission" date="2020-03" db="EMBL/GenBank/DDBJ databases">
        <title>Dissostichus mawsoni Genome sequencing and assembly.</title>
        <authorList>
            <person name="Park H."/>
        </authorList>
    </citation>
    <scope>NUCLEOTIDE SEQUENCE [LARGE SCALE GENOMIC DNA]</scope>
    <source>
        <strain evidence="20">DM0001</strain>
        <tissue evidence="20">Muscle</tissue>
    </source>
</reference>
<dbReference type="CDD" id="cd12790">
    <property type="entry name" value="RasGAP_plexin_A"/>
    <property type="match status" value="1"/>
</dbReference>
<dbReference type="SUPFAM" id="SSF101912">
    <property type="entry name" value="Sema domain"/>
    <property type="match status" value="1"/>
</dbReference>
<dbReference type="SUPFAM" id="SSF48350">
    <property type="entry name" value="GTPase activation domain, GAP"/>
    <property type="match status" value="1"/>
</dbReference>
<dbReference type="FunFam" id="2.60.40.10:FF:000071">
    <property type="entry name" value="Plexin A2"/>
    <property type="match status" value="1"/>
</dbReference>
<evidence type="ECO:0000256" key="18">
    <source>
        <dbReference type="SAM" id="SignalP"/>
    </source>
</evidence>
<dbReference type="InterPro" id="IPR015943">
    <property type="entry name" value="WD40/YVTN_repeat-like_dom_sf"/>
</dbReference>
<dbReference type="InterPro" id="IPR014756">
    <property type="entry name" value="Ig_E-set"/>
</dbReference>
<dbReference type="FunFam" id="1.10.506.10:FF:000006">
    <property type="entry name" value="Plexin A1"/>
    <property type="match status" value="1"/>
</dbReference>
<dbReference type="GO" id="GO:0030334">
    <property type="term" value="P:regulation of cell migration"/>
    <property type="evidence" value="ECO:0007669"/>
    <property type="project" value="TreeGrafter"/>
</dbReference>
<name>A0A7J5YY47_DISMA</name>
<comment type="function">
    <text evidence="14">Coreceptor for SEMA3A and SEMA6A. Necessary for signaling by SEMA6A and class 3 semaphorins and subsequent remodeling of the cytoskeleton. Plays a role in axon guidance, invasive growth and cell migration. Class 3 semaphorins bind to a complex composed of a neuropilin and a plexin. The plexin modulates the affinity of the complex for specific semaphorins, and its cytoplasmic domain is required for the activation of down-stream signaling events in the cytoplasm.</text>
</comment>
<dbReference type="InterPro" id="IPR001627">
    <property type="entry name" value="Semap_dom"/>
</dbReference>
<protein>
    <recommendedName>
        <fullName evidence="15">Plexin-A2</fullName>
    </recommendedName>
</protein>
<evidence type="ECO:0000256" key="12">
    <source>
        <dbReference type="ARBA" id="ARBA00023170"/>
    </source>
</evidence>